<gene>
    <name evidence="2" type="ORF">EHS24_002614</name>
</gene>
<feature type="compositionally biased region" description="Acidic residues" evidence="1">
    <location>
        <begin position="378"/>
        <end position="398"/>
    </location>
</feature>
<feature type="region of interest" description="Disordered" evidence="1">
    <location>
        <begin position="179"/>
        <end position="257"/>
    </location>
</feature>
<evidence type="ECO:0000313" key="3">
    <source>
        <dbReference type="Proteomes" id="UP000279236"/>
    </source>
</evidence>
<feature type="compositionally biased region" description="Polar residues" evidence="1">
    <location>
        <begin position="52"/>
        <end position="67"/>
    </location>
</feature>
<comment type="caution">
    <text evidence="2">The sequence shown here is derived from an EMBL/GenBank/DDBJ whole genome shotgun (WGS) entry which is preliminary data.</text>
</comment>
<proteinExistence type="predicted"/>
<feature type="region of interest" description="Disordered" evidence="1">
    <location>
        <begin position="331"/>
        <end position="444"/>
    </location>
</feature>
<evidence type="ECO:0000256" key="1">
    <source>
        <dbReference type="SAM" id="MobiDB-lite"/>
    </source>
</evidence>
<evidence type="ECO:0000313" key="2">
    <source>
        <dbReference type="EMBL" id="RSH78157.1"/>
    </source>
</evidence>
<feature type="compositionally biased region" description="Basic and acidic residues" evidence="1">
    <location>
        <begin position="79"/>
        <end position="88"/>
    </location>
</feature>
<feature type="compositionally biased region" description="Low complexity" evidence="1">
    <location>
        <begin position="412"/>
        <end position="424"/>
    </location>
</feature>
<feature type="region of interest" description="Disordered" evidence="1">
    <location>
        <begin position="1"/>
        <end position="100"/>
    </location>
</feature>
<dbReference type="Proteomes" id="UP000279236">
    <property type="component" value="Unassembled WGS sequence"/>
</dbReference>
<dbReference type="GeneID" id="39587157"/>
<reference evidence="2 3" key="1">
    <citation type="submission" date="2018-11" db="EMBL/GenBank/DDBJ databases">
        <title>Genome sequence of Apiotrichum porosum DSM 27194.</title>
        <authorList>
            <person name="Aliyu H."/>
            <person name="Gorte O."/>
            <person name="Ochsenreither K."/>
        </authorList>
    </citation>
    <scope>NUCLEOTIDE SEQUENCE [LARGE SCALE GENOMIC DNA]</scope>
    <source>
        <strain evidence="2 3">DSM 27194</strain>
    </source>
</reference>
<dbReference type="STRING" id="105984.A0A427XHC1"/>
<protein>
    <submittedName>
        <fullName evidence="2">Uncharacterized protein</fullName>
    </submittedName>
</protein>
<dbReference type="EMBL" id="RSCE01000013">
    <property type="protein sequence ID" value="RSH78157.1"/>
    <property type="molecule type" value="Genomic_DNA"/>
</dbReference>
<feature type="compositionally biased region" description="Low complexity" evidence="1">
    <location>
        <begin position="242"/>
        <end position="257"/>
    </location>
</feature>
<sequence>MQSPIHFKTTHLEPPRTAERRRRGRAVDVMGFPTPDHTHLPTPVTQRRSHKTASGTTSGTHLPTPQTLPRKRTRSSPGAHDDHDHDDAPFSPPSPSGHTTFFLSHAAAAETAQVQPPRRRPGLLFAQQMGISAGPSTSQPLKFGARLGAGVGMGGGMRNAHGKLSETLLHDDHDDNPFVEHKSTSSTSTTKVAFALSEPRSPGTETRYIPQAVRPSVERSLSPLSAGRAKGSSQPARMLFPSSAAESSSAAARRKQQQMMMMDEDDNPFISKPGEVVRAKPTSEDRPVVTYVFRGAKKVFANPFIAPNATHPGADLEITDPDFDVHPCPPPRLLWPTKESTVDDEPAPQTPKPRANASRRRLAAHQSLDMHIDAGALTDDDDFVPEHADEGDDDEDLDATPKPRRGLLFGHSNGSGNAAGASGNLGKHSLSPDASSRKRARAGL</sequence>
<dbReference type="RefSeq" id="XP_028473304.1">
    <property type="nucleotide sequence ID" value="XM_028618348.1"/>
</dbReference>
<name>A0A427XHC1_9TREE</name>
<dbReference type="AlphaFoldDB" id="A0A427XHC1"/>
<accession>A0A427XHC1</accession>
<keyword evidence="3" id="KW-1185">Reference proteome</keyword>
<organism evidence="2 3">
    <name type="scientific">Apiotrichum porosum</name>
    <dbReference type="NCBI Taxonomy" id="105984"/>
    <lineage>
        <taxon>Eukaryota</taxon>
        <taxon>Fungi</taxon>
        <taxon>Dikarya</taxon>
        <taxon>Basidiomycota</taxon>
        <taxon>Agaricomycotina</taxon>
        <taxon>Tremellomycetes</taxon>
        <taxon>Trichosporonales</taxon>
        <taxon>Trichosporonaceae</taxon>
        <taxon>Apiotrichum</taxon>
    </lineage>
</organism>
<dbReference type="OrthoDB" id="3364608at2759"/>